<comment type="caution">
    <text evidence="3">The sequence shown here is derived from an EMBL/GenBank/DDBJ whole genome shotgun (WGS) entry which is preliminary data.</text>
</comment>
<feature type="compositionally biased region" description="Basic and acidic residues" evidence="1">
    <location>
        <begin position="56"/>
        <end position="79"/>
    </location>
</feature>
<dbReference type="PANTHER" id="PTHR22093:SF0">
    <property type="entry name" value="LEUKOCYTE RECEPTOR CLUSTER MEMBER 1"/>
    <property type="match status" value="1"/>
</dbReference>
<evidence type="ECO:0000259" key="2">
    <source>
        <dbReference type="SMART" id="SM01083"/>
    </source>
</evidence>
<feature type="compositionally biased region" description="Low complexity" evidence="1">
    <location>
        <begin position="191"/>
        <end position="214"/>
    </location>
</feature>
<keyword evidence="4" id="KW-1185">Reference proteome</keyword>
<feature type="compositionally biased region" description="Basic and acidic residues" evidence="1">
    <location>
        <begin position="266"/>
        <end position="320"/>
    </location>
</feature>
<dbReference type="OrthoDB" id="2159131at2759"/>
<dbReference type="Pfam" id="PF10197">
    <property type="entry name" value="Cir_N"/>
    <property type="match status" value="1"/>
</dbReference>
<name>A0A8H5BDP3_9AGAR</name>
<reference evidence="3 4" key="1">
    <citation type="journal article" date="2020" name="ISME J.">
        <title>Uncovering the hidden diversity of litter-decomposition mechanisms in mushroom-forming fungi.</title>
        <authorList>
            <person name="Floudas D."/>
            <person name="Bentzer J."/>
            <person name="Ahren D."/>
            <person name="Johansson T."/>
            <person name="Persson P."/>
            <person name="Tunlid A."/>
        </authorList>
    </citation>
    <scope>NUCLEOTIDE SEQUENCE [LARGE SCALE GENOMIC DNA]</scope>
    <source>
        <strain evidence="3 4">CBS 175.51</strain>
    </source>
</reference>
<dbReference type="SMART" id="SM01083">
    <property type="entry name" value="Cir_N"/>
    <property type="match status" value="1"/>
</dbReference>
<evidence type="ECO:0000256" key="1">
    <source>
        <dbReference type="SAM" id="MobiDB-lite"/>
    </source>
</evidence>
<dbReference type="EMBL" id="JAACJK010000170">
    <property type="protein sequence ID" value="KAF5320302.1"/>
    <property type="molecule type" value="Genomic_DNA"/>
</dbReference>
<feature type="region of interest" description="Disordered" evidence="1">
    <location>
        <begin position="1"/>
        <end position="20"/>
    </location>
</feature>
<sequence>MGKLNIAHHKSYHPYRRDNIERVRRDEEEAALLEQKAEGRMLLADAEARIELLREKAKIGDKKKDKRKQEREDEKELERQLAGGRSTTMEDAVEKLPTVGGHINFFEDLEHGAISAAIQSAAKAKATAAAEAEKGVALAPSTKDMNPWYSDQKRRLDPGTSDLPEDKKKRDERRKAVHDPLTSITKQLAASSSPKSSRCRPPQRPASSSSSQLQDQTRDLTQARLSRESSERQRALALIEKRKRERAGNETPSTVYGGEGGYSDQFNREDVRAARGYNDGERDGAWRDRRWDDERSRGYGKDRDMDRRSRDGDRNWKSRG</sequence>
<feature type="region of interest" description="Disordered" evidence="1">
    <location>
        <begin position="141"/>
        <end position="320"/>
    </location>
</feature>
<feature type="region of interest" description="Disordered" evidence="1">
    <location>
        <begin position="56"/>
        <end position="92"/>
    </location>
</feature>
<feature type="compositionally biased region" description="Basic and acidic residues" evidence="1">
    <location>
        <begin position="164"/>
        <end position="178"/>
    </location>
</feature>
<dbReference type="InterPro" id="IPR039875">
    <property type="entry name" value="LENG1-like"/>
</dbReference>
<feature type="domain" description="CBF1-interacting co-repressor CIR N-terminal" evidence="2">
    <location>
        <begin position="11"/>
        <end position="47"/>
    </location>
</feature>
<evidence type="ECO:0000313" key="3">
    <source>
        <dbReference type="EMBL" id="KAF5320302.1"/>
    </source>
</evidence>
<proteinExistence type="predicted"/>
<dbReference type="PANTHER" id="PTHR22093">
    <property type="entry name" value="LEUKOCYTE RECEPTOR CLUSTER LRC MEMBER 1"/>
    <property type="match status" value="1"/>
</dbReference>
<dbReference type="InterPro" id="IPR019339">
    <property type="entry name" value="CIR_N_dom"/>
</dbReference>
<feature type="compositionally biased region" description="Basic and acidic residues" evidence="1">
    <location>
        <begin position="225"/>
        <end position="248"/>
    </location>
</feature>
<dbReference type="AlphaFoldDB" id="A0A8H5BDP3"/>
<protein>
    <recommendedName>
        <fullName evidence="2">CBF1-interacting co-repressor CIR N-terminal domain-containing protein</fullName>
    </recommendedName>
</protein>
<gene>
    <name evidence="3" type="ORF">D9611_011370</name>
</gene>
<organism evidence="3 4">
    <name type="scientific">Ephemerocybe angulata</name>
    <dbReference type="NCBI Taxonomy" id="980116"/>
    <lineage>
        <taxon>Eukaryota</taxon>
        <taxon>Fungi</taxon>
        <taxon>Dikarya</taxon>
        <taxon>Basidiomycota</taxon>
        <taxon>Agaricomycotina</taxon>
        <taxon>Agaricomycetes</taxon>
        <taxon>Agaricomycetidae</taxon>
        <taxon>Agaricales</taxon>
        <taxon>Agaricineae</taxon>
        <taxon>Psathyrellaceae</taxon>
        <taxon>Ephemerocybe</taxon>
    </lineage>
</organism>
<evidence type="ECO:0000313" key="4">
    <source>
        <dbReference type="Proteomes" id="UP000541558"/>
    </source>
</evidence>
<feature type="compositionally biased region" description="Basic residues" evidence="1">
    <location>
        <begin position="1"/>
        <end position="14"/>
    </location>
</feature>
<accession>A0A8H5BDP3</accession>
<dbReference type="Proteomes" id="UP000541558">
    <property type="component" value="Unassembled WGS sequence"/>
</dbReference>